<evidence type="ECO:0000259" key="3">
    <source>
        <dbReference type="Pfam" id="PF01323"/>
    </source>
</evidence>
<comment type="similarity">
    <text evidence="1">Belongs to the GST superfamily. Kappa family.</text>
</comment>
<proteinExistence type="inferred from homology"/>
<evidence type="ECO:0000313" key="4">
    <source>
        <dbReference type="EMBL" id="CAG8302561.1"/>
    </source>
</evidence>
<evidence type="ECO:0000256" key="1">
    <source>
        <dbReference type="PIRNR" id="PIRNR006386"/>
    </source>
</evidence>
<sequence>MAHRPVIDYYFSFISLWSYVGNRHFEQLAKETNAQVIFKPIDLLYTFSTSGGLPVKQRATQRQIYRLLEMERWKKIRNIPLVNFPKFYPADPSLAHRVLLAAIKESGSDSPNVKEFVHKGLEAVWARELDIADPETITQLANEGGLNGEKLLRKAYEDKELAEEENALTAEAESRNVFGAPFYVYQGEPIWGQDRLDMLKDIVTSGREPFVPLKTL</sequence>
<dbReference type="GO" id="GO:0004364">
    <property type="term" value="F:glutathione transferase activity"/>
    <property type="evidence" value="ECO:0007669"/>
    <property type="project" value="UniProtKB-UniRule"/>
</dbReference>
<protein>
    <recommendedName>
        <fullName evidence="1">Glutathione S-transferase kappa</fullName>
        <ecNumber evidence="1">2.5.1.18</ecNumber>
    </recommendedName>
</protein>
<dbReference type="GO" id="GO:0005777">
    <property type="term" value="C:peroxisome"/>
    <property type="evidence" value="ECO:0007669"/>
    <property type="project" value="TreeGrafter"/>
</dbReference>
<dbReference type="OrthoDB" id="4664297at2759"/>
<evidence type="ECO:0000313" key="5">
    <source>
        <dbReference type="Proteomes" id="UP001152649"/>
    </source>
</evidence>
<dbReference type="InterPro" id="IPR014440">
    <property type="entry name" value="HCCAis_GSTk"/>
</dbReference>
<comment type="caution">
    <text evidence="4">The sequence shown here is derived from an EMBL/GenBank/DDBJ whole genome shotgun (WGS) entry which is preliminary data.</text>
</comment>
<dbReference type="InterPro" id="IPR044087">
    <property type="entry name" value="NahD-like"/>
</dbReference>
<dbReference type="InterPro" id="IPR051924">
    <property type="entry name" value="GST_Kappa/NadH"/>
</dbReference>
<feature type="domain" description="DSBA-like thioredoxin" evidence="3">
    <location>
        <begin position="6"/>
        <end position="202"/>
    </location>
</feature>
<dbReference type="InterPro" id="IPR001853">
    <property type="entry name" value="DSBA-like_thioredoxin_dom"/>
</dbReference>
<dbReference type="Gene3D" id="3.40.30.10">
    <property type="entry name" value="Glutaredoxin"/>
    <property type="match status" value="1"/>
</dbReference>
<evidence type="ECO:0000256" key="2">
    <source>
        <dbReference type="PIRSR" id="PIRSR006386-1"/>
    </source>
</evidence>
<gene>
    <name evidence="4" type="ORF">PSALAMII_LOCUS1914</name>
</gene>
<dbReference type="Proteomes" id="UP001152649">
    <property type="component" value="Unassembled WGS sequence"/>
</dbReference>
<dbReference type="GO" id="GO:0006749">
    <property type="term" value="P:glutathione metabolic process"/>
    <property type="evidence" value="ECO:0007669"/>
    <property type="project" value="TreeGrafter"/>
</dbReference>
<dbReference type="EMBL" id="CAJVPG010000066">
    <property type="protein sequence ID" value="CAG8302561.1"/>
    <property type="molecule type" value="Genomic_DNA"/>
</dbReference>
<dbReference type="SUPFAM" id="SSF52833">
    <property type="entry name" value="Thioredoxin-like"/>
    <property type="match status" value="1"/>
</dbReference>
<feature type="active site" description="Nucleophile" evidence="2">
    <location>
        <position position="15"/>
    </location>
</feature>
<accession>A0A9W4II65</accession>
<organism evidence="4 5">
    <name type="scientific">Penicillium salamii</name>
    <dbReference type="NCBI Taxonomy" id="1612424"/>
    <lineage>
        <taxon>Eukaryota</taxon>
        <taxon>Fungi</taxon>
        <taxon>Dikarya</taxon>
        <taxon>Ascomycota</taxon>
        <taxon>Pezizomycotina</taxon>
        <taxon>Eurotiomycetes</taxon>
        <taxon>Eurotiomycetidae</taxon>
        <taxon>Eurotiales</taxon>
        <taxon>Aspergillaceae</taxon>
        <taxon>Penicillium</taxon>
    </lineage>
</organism>
<dbReference type="AlphaFoldDB" id="A0A9W4II65"/>
<keyword evidence="1" id="KW-0808">Transferase</keyword>
<dbReference type="EC" id="2.5.1.18" evidence="1"/>
<dbReference type="CDD" id="cd03022">
    <property type="entry name" value="DsbA_HCCA_Iso"/>
    <property type="match status" value="1"/>
</dbReference>
<dbReference type="GO" id="GO:1901170">
    <property type="term" value="P:naphthalene catabolic process"/>
    <property type="evidence" value="ECO:0007669"/>
    <property type="project" value="InterPro"/>
</dbReference>
<comment type="catalytic activity">
    <reaction evidence="1">
        <text>RX + glutathione = an S-substituted glutathione + a halide anion + H(+)</text>
        <dbReference type="Rhea" id="RHEA:16437"/>
        <dbReference type="ChEBI" id="CHEBI:15378"/>
        <dbReference type="ChEBI" id="CHEBI:16042"/>
        <dbReference type="ChEBI" id="CHEBI:17792"/>
        <dbReference type="ChEBI" id="CHEBI:57925"/>
        <dbReference type="ChEBI" id="CHEBI:90779"/>
        <dbReference type="EC" id="2.5.1.18"/>
    </reaction>
</comment>
<reference evidence="4" key="1">
    <citation type="submission" date="2021-07" db="EMBL/GenBank/DDBJ databases">
        <authorList>
            <person name="Branca A.L. A."/>
        </authorList>
    </citation>
    <scope>NUCLEOTIDE SEQUENCE</scope>
</reference>
<dbReference type="GO" id="GO:0005739">
    <property type="term" value="C:mitochondrion"/>
    <property type="evidence" value="ECO:0007669"/>
    <property type="project" value="TreeGrafter"/>
</dbReference>
<dbReference type="PANTHER" id="PTHR42943:SF13">
    <property type="entry name" value="GLUTATHIONE S-TRANSFERASE KAPPA-RELATED"/>
    <property type="match status" value="1"/>
</dbReference>
<dbReference type="Pfam" id="PF01323">
    <property type="entry name" value="DSBA"/>
    <property type="match status" value="1"/>
</dbReference>
<dbReference type="InterPro" id="IPR036249">
    <property type="entry name" value="Thioredoxin-like_sf"/>
</dbReference>
<dbReference type="GO" id="GO:0004602">
    <property type="term" value="F:glutathione peroxidase activity"/>
    <property type="evidence" value="ECO:0007669"/>
    <property type="project" value="TreeGrafter"/>
</dbReference>
<dbReference type="PIRSF" id="PIRSF006386">
    <property type="entry name" value="HCCAis_GSTk"/>
    <property type="match status" value="1"/>
</dbReference>
<keyword evidence="5" id="KW-1185">Reference proteome</keyword>
<name>A0A9W4II65_9EURO</name>
<dbReference type="PANTHER" id="PTHR42943">
    <property type="entry name" value="GLUTATHIONE S-TRANSFERASE KAPPA"/>
    <property type="match status" value="1"/>
</dbReference>
<dbReference type="GO" id="GO:0018845">
    <property type="term" value="F:2-hydroxychromene-2-carboxylate isomerase activity"/>
    <property type="evidence" value="ECO:0007669"/>
    <property type="project" value="InterPro"/>
</dbReference>